<dbReference type="InterPro" id="IPR015422">
    <property type="entry name" value="PyrdxlP-dep_Trfase_small"/>
</dbReference>
<dbReference type="SUPFAM" id="SSF53383">
    <property type="entry name" value="PLP-dependent transferases"/>
    <property type="match status" value="1"/>
</dbReference>
<proteinExistence type="predicted"/>
<feature type="domain" description="Aminotransferase class I/classII large" evidence="1">
    <location>
        <begin position="52"/>
        <end position="391"/>
    </location>
</feature>
<evidence type="ECO:0000259" key="1">
    <source>
        <dbReference type="Pfam" id="PF00155"/>
    </source>
</evidence>
<keyword evidence="3" id="KW-1185">Reference proteome</keyword>
<dbReference type="GO" id="GO:0030170">
    <property type="term" value="F:pyridoxal phosphate binding"/>
    <property type="evidence" value="ECO:0007669"/>
    <property type="project" value="InterPro"/>
</dbReference>
<dbReference type="PANTHER" id="PTHR43510:SF1">
    <property type="entry name" value="AMINOTRANSFERASE FUNCTION, HYPOTHETICAL (EUROFUNG)"/>
    <property type="match status" value="1"/>
</dbReference>
<reference evidence="2" key="2">
    <citation type="submission" date="2023-05" db="EMBL/GenBank/DDBJ databases">
        <authorList>
            <consortium name="Lawrence Berkeley National Laboratory"/>
            <person name="Steindorff A."/>
            <person name="Hensen N."/>
            <person name="Bonometti L."/>
            <person name="Westerberg I."/>
            <person name="Brannstrom I.O."/>
            <person name="Guillou S."/>
            <person name="Cros-Aarteil S."/>
            <person name="Calhoun S."/>
            <person name="Haridas S."/>
            <person name="Kuo A."/>
            <person name="Mondo S."/>
            <person name="Pangilinan J."/>
            <person name="Riley R."/>
            <person name="Labutti K."/>
            <person name="Andreopoulos B."/>
            <person name="Lipzen A."/>
            <person name="Chen C."/>
            <person name="Yanf M."/>
            <person name="Daum C."/>
            <person name="Ng V."/>
            <person name="Clum A."/>
            <person name="Ohm R."/>
            <person name="Martin F."/>
            <person name="Silar P."/>
            <person name="Natvig D."/>
            <person name="Lalanne C."/>
            <person name="Gautier V."/>
            <person name="Ament-Velasquez S.L."/>
            <person name="Kruys A."/>
            <person name="Hutchinson M.I."/>
            <person name="Powell A.J."/>
            <person name="Barry K."/>
            <person name="Miller A.N."/>
            <person name="Grigoriev I.V."/>
            <person name="Debuchy R."/>
            <person name="Gladieux P."/>
            <person name="Thoren M.H."/>
            <person name="Johannesson H."/>
        </authorList>
    </citation>
    <scope>NUCLEOTIDE SEQUENCE</scope>
    <source>
        <strain evidence="2">PSN309</strain>
    </source>
</reference>
<dbReference type="InterPro" id="IPR015424">
    <property type="entry name" value="PyrdxlP-dep_Trfase"/>
</dbReference>
<dbReference type="EMBL" id="MU864351">
    <property type="protein sequence ID" value="KAK4193265.1"/>
    <property type="molecule type" value="Genomic_DNA"/>
</dbReference>
<protein>
    <recommendedName>
        <fullName evidence="1">Aminotransferase class I/classII large domain-containing protein</fullName>
    </recommendedName>
</protein>
<name>A0AAN6X5H3_9PEZI</name>
<comment type="caution">
    <text evidence="2">The sequence shown here is derived from an EMBL/GenBank/DDBJ whole genome shotgun (WGS) entry which is preliminary data.</text>
</comment>
<evidence type="ECO:0000313" key="2">
    <source>
        <dbReference type="EMBL" id="KAK4193265.1"/>
    </source>
</evidence>
<organism evidence="2 3">
    <name type="scientific">Podospora australis</name>
    <dbReference type="NCBI Taxonomy" id="1536484"/>
    <lineage>
        <taxon>Eukaryota</taxon>
        <taxon>Fungi</taxon>
        <taxon>Dikarya</taxon>
        <taxon>Ascomycota</taxon>
        <taxon>Pezizomycotina</taxon>
        <taxon>Sordariomycetes</taxon>
        <taxon>Sordariomycetidae</taxon>
        <taxon>Sordariales</taxon>
        <taxon>Podosporaceae</taxon>
        <taxon>Podospora</taxon>
    </lineage>
</organism>
<dbReference type="CDD" id="cd00609">
    <property type="entry name" value="AAT_like"/>
    <property type="match status" value="1"/>
</dbReference>
<accession>A0AAN6X5H3</accession>
<dbReference type="PANTHER" id="PTHR43510">
    <property type="entry name" value="AMINOTRANSFERASE FUNCTION, HYPOTHETICAL (EUROFUNG)"/>
    <property type="match status" value="1"/>
</dbReference>
<evidence type="ECO:0000313" key="3">
    <source>
        <dbReference type="Proteomes" id="UP001302126"/>
    </source>
</evidence>
<sequence length="423" mass="46139">MVKIEPFEVEQWMDRLETTPGVLNIAETCAASVSVADLVDMCEDKTLPNPLSSSTKLTYGAIRGSEELRRRVASLLDRDSEIAPLPAENVIITQGAIAANFLLFYTLVGPGDHVICVYPTYQQLYAVPESLGAEVSLWKLKATEENGYVLDLSELEGLVKENTKIIVINNPNNPMGCAIPKKTLQGIVDFARQRDIIVFADEVYNPLYHSLPSGQNAPPSILTLGYEKSVATGSMSKAFSLAGIRTGWVASCDKGIIEAVAAARDYTTISVSQLDDQVASYALSEPVLRPLLKRNSILARTNLALLSAFVEKYSSVCSWVKPTAGTTTLIEFRKKGVPVDDPSFVMDVLDKTKVLFMPASPCFGQGKDFRGSVRIGYVSETEVLQEALEKLGRYVEEHLLQGCQYSVSGDRVPRSVTEGGITL</sequence>
<gene>
    <name evidence="2" type="ORF">QBC35DRAFT_100564</name>
</gene>
<dbReference type="Gene3D" id="3.90.1150.10">
    <property type="entry name" value="Aspartate Aminotransferase, domain 1"/>
    <property type="match status" value="1"/>
</dbReference>
<dbReference type="Pfam" id="PF00155">
    <property type="entry name" value="Aminotran_1_2"/>
    <property type="match status" value="1"/>
</dbReference>
<reference evidence="2" key="1">
    <citation type="journal article" date="2023" name="Mol. Phylogenet. Evol.">
        <title>Genome-scale phylogeny and comparative genomics of the fungal order Sordariales.</title>
        <authorList>
            <person name="Hensen N."/>
            <person name="Bonometti L."/>
            <person name="Westerberg I."/>
            <person name="Brannstrom I.O."/>
            <person name="Guillou S."/>
            <person name="Cros-Aarteil S."/>
            <person name="Calhoun S."/>
            <person name="Haridas S."/>
            <person name="Kuo A."/>
            <person name="Mondo S."/>
            <person name="Pangilinan J."/>
            <person name="Riley R."/>
            <person name="LaButti K."/>
            <person name="Andreopoulos B."/>
            <person name="Lipzen A."/>
            <person name="Chen C."/>
            <person name="Yan M."/>
            <person name="Daum C."/>
            <person name="Ng V."/>
            <person name="Clum A."/>
            <person name="Steindorff A."/>
            <person name="Ohm R.A."/>
            <person name="Martin F."/>
            <person name="Silar P."/>
            <person name="Natvig D.O."/>
            <person name="Lalanne C."/>
            <person name="Gautier V."/>
            <person name="Ament-Velasquez S.L."/>
            <person name="Kruys A."/>
            <person name="Hutchinson M.I."/>
            <person name="Powell A.J."/>
            <person name="Barry K."/>
            <person name="Miller A.N."/>
            <person name="Grigoriev I.V."/>
            <person name="Debuchy R."/>
            <person name="Gladieux P."/>
            <person name="Hiltunen Thoren M."/>
            <person name="Johannesson H."/>
        </authorList>
    </citation>
    <scope>NUCLEOTIDE SEQUENCE</scope>
    <source>
        <strain evidence="2">PSN309</strain>
    </source>
</reference>
<dbReference type="InterPro" id="IPR004839">
    <property type="entry name" value="Aminotransferase_I/II_large"/>
</dbReference>
<dbReference type="Gene3D" id="3.40.640.10">
    <property type="entry name" value="Type I PLP-dependent aspartate aminotransferase-like (Major domain)"/>
    <property type="match status" value="1"/>
</dbReference>
<dbReference type="InterPro" id="IPR015421">
    <property type="entry name" value="PyrdxlP-dep_Trfase_major"/>
</dbReference>
<dbReference type="Proteomes" id="UP001302126">
    <property type="component" value="Unassembled WGS sequence"/>
</dbReference>
<dbReference type="AlphaFoldDB" id="A0AAN6X5H3"/>